<dbReference type="InterPro" id="IPR011009">
    <property type="entry name" value="Kinase-like_dom_sf"/>
</dbReference>
<dbReference type="GO" id="GO:0004672">
    <property type="term" value="F:protein kinase activity"/>
    <property type="evidence" value="ECO:0007669"/>
    <property type="project" value="InterPro"/>
</dbReference>
<evidence type="ECO:0000256" key="1">
    <source>
        <dbReference type="SAM" id="MobiDB-lite"/>
    </source>
</evidence>
<dbReference type="GO" id="GO:0000127">
    <property type="term" value="C:transcription factor TFIIIC complex"/>
    <property type="evidence" value="ECO:0007669"/>
    <property type="project" value="TreeGrafter"/>
</dbReference>
<reference evidence="3" key="1">
    <citation type="submission" date="2022-11" db="EMBL/GenBank/DDBJ databases">
        <title>Genome Sequence of Cubamyces cubensis.</title>
        <authorList>
            <person name="Buettner E."/>
        </authorList>
    </citation>
    <scope>NUCLEOTIDE SEQUENCE</scope>
    <source>
        <strain evidence="3">MPL-01</strain>
    </source>
</reference>
<feature type="domain" description="Protein kinase" evidence="2">
    <location>
        <begin position="57"/>
        <end position="346"/>
    </location>
</feature>
<name>A0AAD7TZM7_9APHY</name>
<comment type="caution">
    <text evidence="3">The sequence shown here is derived from an EMBL/GenBank/DDBJ whole genome shotgun (WGS) entry which is preliminary data.</text>
</comment>
<dbReference type="EMBL" id="JAPEVG010000038">
    <property type="protein sequence ID" value="KAJ8490224.1"/>
    <property type="molecule type" value="Genomic_DNA"/>
</dbReference>
<evidence type="ECO:0000313" key="3">
    <source>
        <dbReference type="EMBL" id="KAJ8490224.1"/>
    </source>
</evidence>
<protein>
    <recommendedName>
        <fullName evidence="2">Protein kinase domain-containing protein</fullName>
    </recommendedName>
</protein>
<evidence type="ECO:0000259" key="2">
    <source>
        <dbReference type="PROSITE" id="PS50011"/>
    </source>
</evidence>
<feature type="compositionally biased region" description="Low complexity" evidence="1">
    <location>
        <begin position="375"/>
        <end position="390"/>
    </location>
</feature>
<proteinExistence type="predicted"/>
<dbReference type="SUPFAM" id="SSF48452">
    <property type="entry name" value="TPR-like"/>
    <property type="match status" value="2"/>
</dbReference>
<feature type="region of interest" description="Disordered" evidence="1">
    <location>
        <begin position="363"/>
        <end position="425"/>
    </location>
</feature>
<organism evidence="3 4">
    <name type="scientific">Trametes cubensis</name>
    <dbReference type="NCBI Taxonomy" id="1111947"/>
    <lineage>
        <taxon>Eukaryota</taxon>
        <taxon>Fungi</taxon>
        <taxon>Dikarya</taxon>
        <taxon>Basidiomycota</taxon>
        <taxon>Agaricomycotina</taxon>
        <taxon>Agaricomycetes</taxon>
        <taxon>Polyporales</taxon>
        <taxon>Polyporaceae</taxon>
        <taxon>Trametes</taxon>
    </lineage>
</organism>
<dbReference type="GO" id="GO:0005524">
    <property type="term" value="F:ATP binding"/>
    <property type="evidence" value="ECO:0007669"/>
    <property type="project" value="InterPro"/>
</dbReference>
<dbReference type="PROSITE" id="PS50011">
    <property type="entry name" value="PROTEIN_KINASE_DOM"/>
    <property type="match status" value="1"/>
</dbReference>
<dbReference type="SMART" id="SM00220">
    <property type="entry name" value="S_TKc"/>
    <property type="match status" value="1"/>
</dbReference>
<gene>
    <name evidence="3" type="ORF">ONZ51_g2424</name>
</gene>
<dbReference type="GO" id="GO:0006383">
    <property type="term" value="P:transcription by RNA polymerase III"/>
    <property type="evidence" value="ECO:0007669"/>
    <property type="project" value="InterPro"/>
</dbReference>
<dbReference type="Gene3D" id="1.25.40.10">
    <property type="entry name" value="Tetratricopeptide repeat domain"/>
    <property type="match status" value="3"/>
</dbReference>
<dbReference type="InterPro" id="IPR039340">
    <property type="entry name" value="Tfc4/TFIIIC-102/Sfc4"/>
</dbReference>
<accession>A0AAD7TZM7</accession>
<dbReference type="SUPFAM" id="SSF56112">
    <property type="entry name" value="Protein kinase-like (PK-like)"/>
    <property type="match status" value="1"/>
</dbReference>
<dbReference type="PANTHER" id="PTHR23082">
    <property type="entry name" value="TRANSCRIPTION INITIATION FACTOR IIIC TFIIIC , POLYPEPTIDE 3-RELATED"/>
    <property type="match status" value="1"/>
</dbReference>
<dbReference type="Proteomes" id="UP001215151">
    <property type="component" value="Unassembled WGS sequence"/>
</dbReference>
<evidence type="ECO:0000313" key="4">
    <source>
        <dbReference type="Proteomes" id="UP001215151"/>
    </source>
</evidence>
<dbReference type="InterPro" id="IPR019734">
    <property type="entry name" value="TPR_rpt"/>
</dbReference>
<dbReference type="PANTHER" id="PTHR23082:SF0">
    <property type="entry name" value="GENERAL TRANSCRIPTION FACTOR 3C POLYPEPTIDE 3"/>
    <property type="match status" value="1"/>
</dbReference>
<sequence>MPYAGDHSPEFTNFQLTLFEAEWRDLYFFLESHGYRLRPRYHPDWEPSWKRKNIEFYEAEDYIQFPVRIGVMDATRISNGQLVYLKEVKSASSELKILSYLSSDELRKDPRNHTIPLLETIQHPSKPSLVFMVMPFLRFIDQPPFETIEDVYECGEQVLEGLAFMHEHRVAHRDCAYKNVMMDAAALYPRGFHPVQTRSLPDISGSAPVLPRSSVIIKYYFLDFGISTQFNHDGHPRLVVGRDGLERSVPELSDDVPYDPFKVDICILGAFFKQHMLDKYSNLDMIASLAARMTSKDPQLRPNATEALAEWRNIRTQTPPLQRFWRIKPRDETFIASVFRDAISLFASMQTAGLAMNWDDADDPWVSSDEDAEGSSDYGSTSDSGSSDSNSGDDRVAGPSELHNRASHSHGTTAQSRDADAEEARVEAAIEGDFDRLIQNIREAGDGTSSGMLSKMWDMNLEEREAEFKDDLRAASGVGRSKKKRGRRRGPVLSQQVRALIGEGNQAYVDANIPETIRIMQEVIRIEPRAAPAWSVLAQCYDDMGERGKALQLRIMAAHLNHDADEWGELAEQSRAQGYNQQALYCYGKMYHLDPTNVNALWDRASLAKEIGDLKTARSTMLAMLKRLPHHLPVLDELRPILIELSDLALCAELFQGAFDHYHSVYPSGRGVDPETGEEVPGGGFGLMHLLVLADLYNTLGEYGKAVNTIRKGCRWLQGRAAQKFWDACEDDREWDVPESNVQRGGEGEMQPGMYPLDVNARHRLAIARIKGGDIEEGKMHAKIVLAQDAAEYAPLFSEIADAYFEREMYAEAGHIYEMLGGDAGTSSMYVLLQAASCRRMIGDLKEAAEVYEHVIQADPGHNEAKMKLAEIYEILNEPRKALDLVMQVIESRKRRAAHREGTAEGGPGETASASLFEEGKVRGAKAKGTPAKANPNRLTIVQLRELETQKEREAVQSWHRVQELWPQMLANEEAATREWLVEAEKLVESFRETRALFLTSRHRGFRGMFPRSARKQTTEASEDNMASRLQLELGRDTLARKGAKSENVNTFRTISFENWLRLFMHYAFLLTRRGQYDLGNEVLRHLLYSNAYQSRSSQDSIRLALITCAIHADQFQTVVEQARKLINGHQFNNEPIRVLISSLGSGLRATDAFLVSTLSKHLLRETRLADAAVRDPDSLRYNTAQRRYGLVGSSGKGDPDDVPDDDDEVEAPAITELERAKIAHEAQSAKCCSVRPDPLGGEELSECPMVFGANIRLVVLKERQAMAFLTHYRNLRGDTGQGVDEVEYNFGRVFQQLGLHSLAVRHYQKVLDAAEVRTQSNEEDYGLAREAAYNLSLIYVSTGAAPLAQALYRRWLSL</sequence>
<feature type="compositionally biased region" description="Acidic residues" evidence="1">
    <location>
        <begin position="363"/>
        <end position="374"/>
    </location>
</feature>
<dbReference type="SMART" id="SM00028">
    <property type="entry name" value="TPR"/>
    <property type="match status" value="4"/>
</dbReference>
<dbReference type="InterPro" id="IPR000719">
    <property type="entry name" value="Prot_kinase_dom"/>
</dbReference>
<dbReference type="InterPro" id="IPR011990">
    <property type="entry name" value="TPR-like_helical_dom_sf"/>
</dbReference>
<dbReference type="Pfam" id="PF14559">
    <property type="entry name" value="TPR_19"/>
    <property type="match status" value="1"/>
</dbReference>
<keyword evidence="4" id="KW-1185">Reference proteome</keyword>
<dbReference type="Gene3D" id="1.10.510.10">
    <property type="entry name" value="Transferase(Phosphotransferase) domain 1"/>
    <property type="match status" value="1"/>
</dbReference>